<dbReference type="OrthoDB" id="7689275at2"/>
<protein>
    <recommendedName>
        <fullName evidence="1">DUF6455 domain-containing protein</fullName>
    </recommendedName>
</protein>
<gene>
    <name evidence="2" type="ORF">SAMN04488094_11615</name>
</gene>
<dbReference type="Pfam" id="PF20056">
    <property type="entry name" value="DUF6455"/>
    <property type="match status" value="1"/>
</dbReference>
<organism evidence="2 3">
    <name type="scientific">Tropicimonas isoalkanivorans</name>
    <dbReference type="NCBI Taxonomy" id="441112"/>
    <lineage>
        <taxon>Bacteria</taxon>
        <taxon>Pseudomonadati</taxon>
        <taxon>Pseudomonadota</taxon>
        <taxon>Alphaproteobacteria</taxon>
        <taxon>Rhodobacterales</taxon>
        <taxon>Roseobacteraceae</taxon>
        <taxon>Tropicimonas</taxon>
    </lineage>
</organism>
<proteinExistence type="predicted"/>
<keyword evidence="3" id="KW-1185">Reference proteome</keyword>
<dbReference type="AlphaFoldDB" id="A0A1I1PRL7"/>
<feature type="domain" description="DUF6455" evidence="1">
    <location>
        <begin position="1"/>
        <end position="83"/>
    </location>
</feature>
<sequence length="95" mass="10193">MRPLGPQRDHYWLALSMAKAAGVDLQAAIMSGHFDQKEWATAVQQCRGCEWGDDCSDWLKANRAVDAAPESCVNAKVFAALKAAQEEADATVAAG</sequence>
<reference evidence="2 3" key="1">
    <citation type="submission" date="2016-10" db="EMBL/GenBank/DDBJ databases">
        <authorList>
            <person name="de Groot N.N."/>
        </authorList>
    </citation>
    <scope>NUCLEOTIDE SEQUENCE [LARGE SCALE GENOMIC DNA]</scope>
    <source>
        <strain evidence="2 3">DSM 19548</strain>
    </source>
</reference>
<dbReference type="EMBL" id="FOLG01000016">
    <property type="protein sequence ID" value="SFD12531.1"/>
    <property type="molecule type" value="Genomic_DNA"/>
</dbReference>
<evidence type="ECO:0000313" key="3">
    <source>
        <dbReference type="Proteomes" id="UP000198728"/>
    </source>
</evidence>
<dbReference type="STRING" id="441112.SAMN04488094_11615"/>
<dbReference type="RefSeq" id="WP_093362495.1">
    <property type="nucleotide sequence ID" value="NZ_FOLG01000016.1"/>
</dbReference>
<evidence type="ECO:0000259" key="1">
    <source>
        <dbReference type="Pfam" id="PF20056"/>
    </source>
</evidence>
<accession>A0A1I1PRL7</accession>
<name>A0A1I1PRL7_9RHOB</name>
<dbReference type="InterPro" id="IPR045601">
    <property type="entry name" value="DUF6455"/>
</dbReference>
<evidence type="ECO:0000313" key="2">
    <source>
        <dbReference type="EMBL" id="SFD12531.1"/>
    </source>
</evidence>
<dbReference type="Proteomes" id="UP000198728">
    <property type="component" value="Unassembled WGS sequence"/>
</dbReference>